<evidence type="ECO:0000256" key="5">
    <source>
        <dbReference type="ARBA" id="ARBA00023014"/>
    </source>
</evidence>
<dbReference type="Gene3D" id="3.20.20.70">
    <property type="entry name" value="Aldolase class I"/>
    <property type="match status" value="1"/>
</dbReference>
<dbReference type="PANTHER" id="PTHR11228">
    <property type="entry name" value="RADICAL SAM DOMAIN PROTEIN"/>
    <property type="match status" value="1"/>
</dbReference>
<evidence type="ECO:0000256" key="4">
    <source>
        <dbReference type="ARBA" id="ARBA00023004"/>
    </source>
</evidence>
<dbReference type="Proteomes" id="UP000003544">
    <property type="component" value="Unassembled WGS sequence"/>
</dbReference>
<dbReference type="GO" id="GO:0003824">
    <property type="term" value="F:catalytic activity"/>
    <property type="evidence" value="ECO:0007669"/>
    <property type="project" value="InterPro"/>
</dbReference>
<dbReference type="Pfam" id="PF04055">
    <property type="entry name" value="Radical_SAM"/>
    <property type="match status" value="1"/>
</dbReference>
<accession>F5SZG1</accession>
<organism evidence="7 8">
    <name type="scientific">Methylophaga aminisulfidivorans MP</name>
    <dbReference type="NCBI Taxonomy" id="1026882"/>
    <lineage>
        <taxon>Bacteria</taxon>
        <taxon>Pseudomonadati</taxon>
        <taxon>Pseudomonadota</taxon>
        <taxon>Gammaproteobacteria</taxon>
        <taxon>Thiotrichales</taxon>
        <taxon>Piscirickettsiaceae</taxon>
        <taxon>Methylophaga</taxon>
    </lineage>
</organism>
<keyword evidence="8" id="KW-1185">Reference proteome</keyword>
<sequence length="459" mass="51729">MHQISPTEIQEFLVGAREGDKQDPSVFVRYCRRFNSVILWGAGNLGNALGLKFKELDIPISNYWDTNHDSIKECHDVEVVAPFSSGKSSDSLVIFCIGNVAVGPNVFRQLEKNGWQNVIHGNDLLQGLLCPLDNKQPPKAEVCNSFDICSVCSCQRLHNIVNADVARKQGIKKNETLSFDRIHFITNNICNLKCTHCFMYINSYPKALKKNVSTKQVLQDIQLSMTAIHSLGVVNIFGGEPFLHKDLHQIVSGVLGYQNFGSVIVNTNGLIKMKPHQLEPLKDKRVRLAFSNYLEVTDEKAQKLFFDNIEKARASGVNTKYQNSLPTWNISSTLEDKNDDEQVMINKKEACGVKFLYVFDGKIFPCAFSLSLYDLEVADYNTDYVELDPDKTPEQLRKEIIEMVSRPFYHSCSHCETFGSPALTNVAAEQGYDERYALPKKTRKLIDIPIVSELSVSEG</sequence>
<dbReference type="InterPro" id="IPR013785">
    <property type="entry name" value="Aldolase_TIM"/>
</dbReference>
<keyword evidence="3" id="KW-0479">Metal-binding</keyword>
<dbReference type="OrthoDB" id="9792276at2"/>
<dbReference type="AlphaFoldDB" id="F5SZG1"/>
<evidence type="ECO:0000313" key="8">
    <source>
        <dbReference type="Proteomes" id="UP000003544"/>
    </source>
</evidence>
<evidence type="ECO:0000256" key="3">
    <source>
        <dbReference type="ARBA" id="ARBA00022723"/>
    </source>
</evidence>
<dbReference type="GO" id="GO:0051536">
    <property type="term" value="F:iron-sulfur cluster binding"/>
    <property type="evidence" value="ECO:0007669"/>
    <property type="project" value="UniProtKB-KW"/>
</dbReference>
<keyword evidence="5" id="KW-0411">Iron-sulfur</keyword>
<comment type="caution">
    <text evidence="7">The sequence shown here is derived from an EMBL/GenBank/DDBJ whole genome shotgun (WGS) entry which is preliminary data.</text>
</comment>
<dbReference type="PANTHER" id="PTHR11228:SF7">
    <property type="entry name" value="PQQA PEPTIDE CYCLASE"/>
    <property type="match status" value="1"/>
</dbReference>
<dbReference type="EMBL" id="AFIG01000001">
    <property type="protein sequence ID" value="EGL54719.1"/>
    <property type="molecule type" value="Genomic_DNA"/>
</dbReference>
<reference evidence="7 8" key="1">
    <citation type="journal article" date="2011" name="J. Bacteriol.">
        <title>Draft genome sequence of Methylophaga aminisulfidivorans MP T.</title>
        <authorList>
            <person name="Han G.H."/>
            <person name="Kim W."/>
            <person name="Chun J."/>
            <person name="Kim S.W."/>
        </authorList>
    </citation>
    <scope>NUCLEOTIDE SEQUENCE [LARGE SCALE GENOMIC DNA]</scope>
    <source>
        <strain evidence="8">MP(T)</strain>
    </source>
</reference>
<dbReference type="SUPFAM" id="SSF102114">
    <property type="entry name" value="Radical SAM enzymes"/>
    <property type="match status" value="1"/>
</dbReference>
<dbReference type="InterPro" id="IPR007197">
    <property type="entry name" value="rSAM"/>
</dbReference>
<keyword evidence="2" id="KW-0949">S-adenosyl-L-methionine</keyword>
<evidence type="ECO:0000259" key="6">
    <source>
        <dbReference type="Pfam" id="PF04055"/>
    </source>
</evidence>
<feature type="domain" description="Radical SAM core" evidence="6">
    <location>
        <begin position="186"/>
        <end position="318"/>
    </location>
</feature>
<gene>
    <name evidence="7" type="ORF">MAMP_01626</name>
</gene>
<keyword evidence="4" id="KW-0408">Iron</keyword>
<dbReference type="CDD" id="cd01335">
    <property type="entry name" value="Radical_SAM"/>
    <property type="match status" value="1"/>
</dbReference>
<dbReference type="GO" id="GO:0046872">
    <property type="term" value="F:metal ion binding"/>
    <property type="evidence" value="ECO:0007669"/>
    <property type="project" value="UniProtKB-KW"/>
</dbReference>
<dbReference type="SFLD" id="SFLDS00029">
    <property type="entry name" value="Radical_SAM"/>
    <property type="match status" value="1"/>
</dbReference>
<dbReference type="InterPro" id="IPR050377">
    <property type="entry name" value="Radical_SAM_PqqE_MftC-like"/>
</dbReference>
<name>F5SZG1_9GAMM</name>
<dbReference type="InterPro" id="IPR058240">
    <property type="entry name" value="rSAM_sf"/>
</dbReference>
<proteinExistence type="predicted"/>
<comment type="cofactor">
    <cofactor evidence="1">
        <name>[4Fe-4S] cluster</name>
        <dbReference type="ChEBI" id="CHEBI:49883"/>
    </cofactor>
</comment>
<dbReference type="RefSeq" id="WP_007144605.1">
    <property type="nucleotide sequence ID" value="NZ_AFIG01000001.1"/>
</dbReference>
<protein>
    <submittedName>
        <fullName evidence="7">Radical SAM domain protein</fullName>
    </submittedName>
</protein>
<evidence type="ECO:0000256" key="2">
    <source>
        <dbReference type="ARBA" id="ARBA00022691"/>
    </source>
</evidence>
<evidence type="ECO:0000313" key="7">
    <source>
        <dbReference type="EMBL" id="EGL54719.1"/>
    </source>
</evidence>
<dbReference type="eggNOG" id="COG2896">
    <property type="taxonomic scope" value="Bacteria"/>
</dbReference>
<dbReference type="STRING" id="1026882.MAMP_01626"/>
<evidence type="ECO:0000256" key="1">
    <source>
        <dbReference type="ARBA" id="ARBA00001966"/>
    </source>
</evidence>